<dbReference type="OrthoDB" id="507538at2"/>
<evidence type="ECO:0000313" key="4">
    <source>
        <dbReference type="EMBL" id="KAF3886929.1"/>
    </source>
</evidence>
<dbReference type="Proteomes" id="UP000029738">
    <property type="component" value="Unassembled WGS sequence"/>
</dbReference>
<accession>A0A8S9T5Y1</accession>
<dbReference type="SUPFAM" id="SSF51120">
    <property type="entry name" value="beta-Roll"/>
    <property type="match status" value="3"/>
</dbReference>
<evidence type="ECO:0000256" key="3">
    <source>
        <dbReference type="SAM" id="MobiDB-lite"/>
    </source>
</evidence>
<comment type="subcellular location">
    <subcellularLocation>
        <location evidence="1">Secreted</location>
    </subcellularLocation>
</comment>
<dbReference type="PANTHER" id="PTHR38340:SF1">
    <property type="entry name" value="S-LAYER PROTEIN"/>
    <property type="match status" value="1"/>
</dbReference>
<dbReference type="InterPro" id="IPR018511">
    <property type="entry name" value="Hemolysin-typ_Ca-bd_CS"/>
</dbReference>
<feature type="region of interest" description="Disordered" evidence="3">
    <location>
        <begin position="125"/>
        <end position="160"/>
    </location>
</feature>
<feature type="compositionally biased region" description="Polar residues" evidence="3">
    <location>
        <begin position="131"/>
        <end position="147"/>
    </location>
</feature>
<keyword evidence="5" id="KW-1185">Reference proteome</keyword>
<dbReference type="EMBL" id="JHEG04000001">
    <property type="protein sequence ID" value="KAF3886929.1"/>
    <property type="molecule type" value="Genomic_DNA"/>
</dbReference>
<protein>
    <submittedName>
        <fullName evidence="4">Calcium-binding protein</fullName>
    </submittedName>
</protein>
<reference evidence="4" key="2">
    <citation type="submission" date="2019-11" db="EMBL/GenBank/DDBJ databases">
        <title>Improved Assembly of Tolypothrix boutellei genome.</title>
        <authorList>
            <person name="Sarangi A.N."/>
            <person name="Mukherjee M."/>
            <person name="Ghosh S."/>
            <person name="Singh D."/>
            <person name="Das A."/>
            <person name="Kant S."/>
            <person name="Prusty A."/>
            <person name="Tripathy S."/>
        </authorList>
    </citation>
    <scope>NUCLEOTIDE SEQUENCE</scope>
    <source>
        <strain evidence="4">VB521301</strain>
    </source>
</reference>
<dbReference type="Gene3D" id="2.150.10.10">
    <property type="entry name" value="Serralysin-like metalloprotease, C-terminal"/>
    <property type="match status" value="3"/>
</dbReference>
<evidence type="ECO:0000256" key="1">
    <source>
        <dbReference type="ARBA" id="ARBA00004613"/>
    </source>
</evidence>
<dbReference type="InterPro" id="IPR001343">
    <property type="entry name" value="Hemolysn_Ca-bd"/>
</dbReference>
<evidence type="ECO:0000313" key="5">
    <source>
        <dbReference type="Proteomes" id="UP000029738"/>
    </source>
</evidence>
<keyword evidence="2" id="KW-0964">Secreted</keyword>
<proteinExistence type="predicted"/>
<evidence type="ECO:0000256" key="2">
    <source>
        <dbReference type="ARBA" id="ARBA00022525"/>
    </source>
</evidence>
<dbReference type="Pfam" id="PF00353">
    <property type="entry name" value="HemolysinCabind"/>
    <property type="match status" value="4"/>
</dbReference>
<organism evidence="4 5">
    <name type="scientific">Tolypothrix bouteillei VB521301</name>
    <dbReference type="NCBI Taxonomy" id="1479485"/>
    <lineage>
        <taxon>Bacteria</taxon>
        <taxon>Bacillati</taxon>
        <taxon>Cyanobacteriota</taxon>
        <taxon>Cyanophyceae</taxon>
        <taxon>Nostocales</taxon>
        <taxon>Tolypothrichaceae</taxon>
        <taxon>Tolypothrix</taxon>
    </lineage>
</organism>
<feature type="compositionally biased region" description="Basic and acidic residues" evidence="3">
    <location>
        <begin position="1"/>
        <end position="11"/>
    </location>
</feature>
<dbReference type="PROSITE" id="PS00330">
    <property type="entry name" value="HEMOLYSIN_CALCIUM"/>
    <property type="match status" value="6"/>
</dbReference>
<reference evidence="4" key="1">
    <citation type="journal article" date="2015" name="Genome Announc.">
        <title>Draft Genome Sequence of Tolypothrix boutellei Strain VB521301.</title>
        <authorList>
            <person name="Chandrababunaidu M.M."/>
            <person name="Singh D."/>
            <person name="Sen D."/>
            <person name="Bhan S."/>
            <person name="Das S."/>
            <person name="Gupta A."/>
            <person name="Adhikary S.P."/>
            <person name="Tripathy S."/>
        </authorList>
    </citation>
    <scope>NUCLEOTIDE SEQUENCE</scope>
    <source>
        <strain evidence="4">VB521301</strain>
    </source>
</reference>
<dbReference type="InterPro" id="IPR011049">
    <property type="entry name" value="Serralysin-like_metalloprot_C"/>
</dbReference>
<dbReference type="PRINTS" id="PR00313">
    <property type="entry name" value="CABNDNGRPT"/>
</dbReference>
<feature type="region of interest" description="Disordered" evidence="3">
    <location>
        <begin position="1"/>
        <end position="22"/>
    </location>
</feature>
<dbReference type="GO" id="GO:0005576">
    <property type="term" value="C:extracellular region"/>
    <property type="evidence" value="ECO:0007669"/>
    <property type="project" value="UniProtKB-SubCell"/>
</dbReference>
<gene>
    <name evidence="4" type="ORF">DA73_0400016610</name>
</gene>
<sequence>MPRINRDEIWGKEGNPGPGAPADFEIPFDSDNIELDSSGNANVPIKIYNDQKNDGDNIFLLTINEPTNPASGFSQEIYEFKEADGIPLSADGSAQLSNDKGFGIGLTTKSSIQTAYVVILDDEKPSRKTQGDSQNNTINLKGVNNNDTSDDTVYAGAGDDTVDAGQGDDIVLGQQGNDIIRGQEGKDALFGGDGNDTLDGGADNDKIYGESGNDYLIGGDGNDYLDGGFGADTLQGGTGNDIYVVDNTGDKIIDSPGTGIETVQASVDWTLSSGLDNLNLIGSAIKGIGNNLNNKIEGNDKNNYLNGAEGDDKLDGSSGDDTLVGGDGNDILDGGWGADTLEGGTGNDIYIVDDLNDKIIDSPGTGIETVKAKISWTLGSGLDNLNLNQYADGFADSDKSNLNGTGNNLNNTITGNGGDNILTGLEGNDTLNGGSGNDTLIGGAGNNTLTGGIGADKFVFNSKFEGIDIIQDFNRSEGDKIQIFSGFGAISTNQFIYNSSTGALSFDASPFDSVAAIQFASLKPGTSFIASSDIIF</sequence>
<dbReference type="GO" id="GO:0005509">
    <property type="term" value="F:calcium ion binding"/>
    <property type="evidence" value="ECO:0007669"/>
    <property type="project" value="InterPro"/>
</dbReference>
<name>A0A8S9T5Y1_9CYAN</name>
<dbReference type="InterPro" id="IPR050557">
    <property type="entry name" value="RTX_toxin/Mannuronan_C5-epim"/>
</dbReference>
<dbReference type="RefSeq" id="WP_050045879.1">
    <property type="nucleotide sequence ID" value="NZ_JHEG04000001.1"/>
</dbReference>
<dbReference type="PANTHER" id="PTHR38340">
    <property type="entry name" value="S-LAYER PROTEIN"/>
    <property type="match status" value="1"/>
</dbReference>
<dbReference type="AlphaFoldDB" id="A0A8S9T5Y1"/>
<comment type="caution">
    <text evidence="4">The sequence shown here is derived from an EMBL/GenBank/DDBJ whole genome shotgun (WGS) entry which is preliminary data.</text>
</comment>